<dbReference type="Pfam" id="PF20090">
    <property type="entry name" value="DUF6482"/>
    <property type="match status" value="1"/>
</dbReference>
<protein>
    <recommendedName>
        <fullName evidence="3">Na(+)-translocating NADH-quinone reductase subunit B</fullName>
    </recommendedName>
</protein>
<reference evidence="2" key="1">
    <citation type="submission" date="2016-02" db="EMBL/GenBank/DDBJ databases">
        <authorList>
            <person name="Rodrigo-Torres Lidia"/>
            <person name="Arahal R.David."/>
        </authorList>
    </citation>
    <scope>NUCLEOTIDE SEQUENCE [LARGE SCALE GENOMIC DNA]</scope>
    <source>
        <strain evidence="2">CECT 9029</strain>
    </source>
</reference>
<dbReference type="RefSeq" id="WP_046307129.1">
    <property type="nucleotide sequence ID" value="NZ_FIZX01000002.1"/>
</dbReference>
<dbReference type="OrthoDB" id="5600613at2"/>
<evidence type="ECO:0000313" key="1">
    <source>
        <dbReference type="EMBL" id="CZF81832.1"/>
    </source>
</evidence>
<proteinExistence type="predicted"/>
<organism evidence="1 2">
    <name type="scientific">Grimontia celer</name>
    <dbReference type="NCBI Taxonomy" id="1796497"/>
    <lineage>
        <taxon>Bacteria</taxon>
        <taxon>Pseudomonadati</taxon>
        <taxon>Pseudomonadota</taxon>
        <taxon>Gammaproteobacteria</taxon>
        <taxon>Vibrionales</taxon>
        <taxon>Vibrionaceae</taxon>
        <taxon>Grimontia</taxon>
    </lineage>
</organism>
<dbReference type="STRING" id="1796497.GCE9029_02856"/>
<gene>
    <name evidence="1" type="ORF">GCE9029_02856</name>
</gene>
<sequence>MKTPLTKLEKYFVIDKLIIHSLDLCLYQASVIIDGEEHFVCYDDGNFLRTHSLIEIQKCCKNLKAKETVLRQESAYDEMVGAPAKGETNALEVPLKDCGLY</sequence>
<dbReference type="AlphaFoldDB" id="A0A128F4W4"/>
<evidence type="ECO:0008006" key="3">
    <source>
        <dbReference type="Google" id="ProtNLM"/>
    </source>
</evidence>
<dbReference type="InterPro" id="IPR045508">
    <property type="entry name" value="DUF6482"/>
</dbReference>
<keyword evidence="2" id="KW-1185">Reference proteome</keyword>
<name>A0A128F4W4_9GAMM</name>
<dbReference type="Proteomes" id="UP000071641">
    <property type="component" value="Unassembled WGS sequence"/>
</dbReference>
<accession>A0A128F4W4</accession>
<dbReference type="EMBL" id="FIZX01000002">
    <property type="protein sequence ID" value="CZF81832.1"/>
    <property type="molecule type" value="Genomic_DNA"/>
</dbReference>
<evidence type="ECO:0000313" key="2">
    <source>
        <dbReference type="Proteomes" id="UP000071641"/>
    </source>
</evidence>